<dbReference type="Pfam" id="PF00004">
    <property type="entry name" value="AAA"/>
    <property type="match status" value="1"/>
</dbReference>
<dbReference type="GO" id="GO:0005524">
    <property type="term" value="F:ATP binding"/>
    <property type="evidence" value="ECO:0007669"/>
    <property type="project" value="UniProtKB-KW"/>
</dbReference>
<dbReference type="InterPro" id="IPR027417">
    <property type="entry name" value="P-loop_NTPase"/>
</dbReference>
<dbReference type="STRING" id="1121922.GCA_000428905_03137"/>
<dbReference type="SUPFAM" id="SSF52540">
    <property type="entry name" value="P-loop containing nucleoside triphosphate hydrolases"/>
    <property type="match status" value="1"/>
</dbReference>
<dbReference type="CDD" id="cd18139">
    <property type="entry name" value="HLD_clamp_RarA"/>
    <property type="match status" value="1"/>
</dbReference>
<dbReference type="GO" id="GO:0016887">
    <property type="term" value="F:ATP hydrolysis activity"/>
    <property type="evidence" value="ECO:0007669"/>
    <property type="project" value="InterPro"/>
</dbReference>
<dbReference type="InterPro" id="IPR021886">
    <property type="entry name" value="MgsA_C"/>
</dbReference>
<dbReference type="InterPro" id="IPR003959">
    <property type="entry name" value="ATPase_AAA_core"/>
</dbReference>
<dbReference type="Gene3D" id="1.10.3710.10">
    <property type="entry name" value="DNA polymerase III clamp loader subunits, C-terminal domain"/>
    <property type="match status" value="1"/>
</dbReference>
<dbReference type="GO" id="GO:0006261">
    <property type="term" value="P:DNA-templated DNA replication"/>
    <property type="evidence" value="ECO:0007669"/>
    <property type="project" value="TreeGrafter"/>
</dbReference>
<organism evidence="7 8">
    <name type="scientific">Brumicola pallidula DSM 14239 = ACAM 615</name>
    <dbReference type="NCBI Taxonomy" id="1121922"/>
    <lineage>
        <taxon>Bacteria</taxon>
        <taxon>Pseudomonadati</taxon>
        <taxon>Pseudomonadota</taxon>
        <taxon>Gammaproteobacteria</taxon>
        <taxon>Alteromonadales</taxon>
        <taxon>Alteromonadaceae</taxon>
        <taxon>Brumicola</taxon>
    </lineage>
</organism>
<keyword evidence="4" id="KW-0547">Nucleotide-binding</keyword>
<evidence type="ECO:0000256" key="4">
    <source>
        <dbReference type="ARBA" id="ARBA00022741"/>
    </source>
</evidence>
<comment type="similarity">
    <text evidence="2">Belongs to the AAA ATPase family. RarA/MGS1/WRNIP1 subfamily.</text>
</comment>
<dbReference type="Pfam" id="PF16193">
    <property type="entry name" value="AAA_assoc_2"/>
    <property type="match status" value="1"/>
</dbReference>
<reference evidence="8" key="1">
    <citation type="journal article" date="2014" name="Environ. Microbiol.">
        <title>Comparative genomics of the marine bacterial genus Glaciecola reveals the high degree of genomic diversity and genomic characteristic for cold adaptation.</title>
        <authorList>
            <person name="Qin Q.L."/>
            <person name="Xie B.B."/>
            <person name="Yu Y."/>
            <person name="Shu Y.L."/>
            <person name="Rong J.C."/>
            <person name="Zhang Y.J."/>
            <person name="Zhao D.L."/>
            <person name="Chen X.L."/>
            <person name="Zhang X.Y."/>
            <person name="Chen B."/>
            <person name="Zhou B.C."/>
            <person name="Zhang Y.Z."/>
        </authorList>
    </citation>
    <scope>NUCLEOTIDE SEQUENCE [LARGE SCALE GENOMIC DNA]</scope>
    <source>
        <strain evidence="8">ACAM 615</strain>
    </source>
</reference>
<dbReference type="EMBL" id="BAEQ01000043">
    <property type="protein sequence ID" value="GAC29323.1"/>
    <property type="molecule type" value="Genomic_DNA"/>
</dbReference>
<dbReference type="PANTHER" id="PTHR13779">
    <property type="entry name" value="WERNER HELICASE-INTERACTING PROTEIN 1 FAMILY MEMBER"/>
    <property type="match status" value="1"/>
</dbReference>
<dbReference type="Gene3D" id="1.10.8.60">
    <property type="match status" value="1"/>
</dbReference>
<name>K6ZKB4_9ALTE</name>
<gene>
    <name evidence="7" type="primary">rarA</name>
    <name evidence="7" type="ORF">GPAL_2466</name>
</gene>
<protein>
    <recommendedName>
        <fullName evidence="3">Replication-associated recombination protein A</fullName>
    </recommendedName>
</protein>
<evidence type="ECO:0000256" key="2">
    <source>
        <dbReference type="ARBA" id="ARBA00008959"/>
    </source>
</evidence>
<dbReference type="InterPro" id="IPR032423">
    <property type="entry name" value="AAA_assoc_2"/>
</dbReference>
<dbReference type="SUPFAM" id="SSF48019">
    <property type="entry name" value="post-AAA+ oligomerization domain-like"/>
    <property type="match status" value="1"/>
</dbReference>
<evidence type="ECO:0000313" key="7">
    <source>
        <dbReference type="EMBL" id="GAC29323.1"/>
    </source>
</evidence>
<sequence>MIFWGPPGTGKTTLVHLIAEQLDADVIELSAINSGVKEIRAAIGDVSGSLTTGNSDLFARQKVVFVDEIHRFNKSQQDAFLPYVESGHIILIGATTENPSFSVNRALLSRLRVFILEKLSTDELMTLLNSAINFLQERENKCIEFEENASVALVSQANGDARSLLMSVEICSDLARNGEKISLELIKKATGAKTLAFDKNGDHYYDLLSAFHKSVRGSSPDGALYWFCRLLKSGGDPLVIARRLLAIASEDIGNADPRALQVCLNSWDLYHRVGPAEGERALAQAVIYCALAPKSNAVYSAFKKAQQLIEDTPSYDVPKHLRNAPTSLAKQMGHGEEYRYAHNEPNAYAAGESYLPADITDQVFYTATDRGLEKQLSAKMVFLAELDAQALRQGNSRTDKVSK</sequence>
<keyword evidence="8" id="KW-1185">Reference proteome</keyword>
<comment type="function">
    <text evidence="1">DNA-dependent ATPase that plays important roles in cellular responses to stalled DNA replication processes.</text>
</comment>
<evidence type="ECO:0000256" key="3">
    <source>
        <dbReference type="ARBA" id="ARBA00020776"/>
    </source>
</evidence>
<dbReference type="AlphaFoldDB" id="K6ZKB4"/>
<dbReference type="Gene3D" id="3.40.50.300">
    <property type="entry name" value="P-loop containing nucleotide triphosphate hydrolases"/>
    <property type="match status" value="1"/>
</dbReference>
<dbReference type="CDD" id="cd00009">
    <property type="entry name" value="AAA"/>
    <property type="match status" value="1"/>
</dbReference>
<dbReference type="GO" id="GO:0008047">
    <property type="term" value="F:enzyme activator activity"/>
    <property type="evidence" value="ECO:0007669"/>
    <property type="project" value="TreeGrafter"/>
</dbReference>
<dbReference type="InterPro" id="IPR008921">
    <property type="entry name" value="DNA_pol3_clamp-load_cplx_C"/>
</dbReference>
<evidence type="ECO:0000256" key="5">
    <source>
        <dbReference type="ARBA" id="ARBA00022840"/>
    </source>
</evidence>
<dbReference type="Proteomes" id="UP000006251">
    <property type="component" value="Unassembled WGS sequence"/>
</dbReference>
<feature type="domain" description="AAA+ ATPase" evidence="6">
    <location>
        <begin position="1"/>
        <end position="121"/>
    </location>
</feature>
<dbReference type="GO" id="GO:0003677">
    <property type="term" value="F:DNA binding"/>
    <property type="evidence" value="ECO:0007669"/>
    <property type="project" value="InterPro"/>
</dbReference>
<evidence type="ECO:0000256" key="1">
    <source>
        <dbReference type="ARBA" id="ARBA00002393"/>
    </source>
</evidence>
<accession>K6ZKB4</accession>
<dbReference type="InterPro" id="IPR051314">
    <property type="entry name" value="AAA_ATPase_RarA/MGS1/WRNIP1"/>
</dbReference>
<evidence type="ECO:0000313" key="8">
    <source>
        <dbReference type="Proteomes" id="UP000006251"/>
    </source>
</evidence>
<dbReference type="FunFam" id="1.20.272.10:FF:000001">
    <property type="entry name" value="Putative AAA family ATPase"/>
    <property type="match status" value="1"/>
</dbReference>
<comment type="caution">
    <text evidence="7">The sequence shown here is derived from an EMBL/GenBank/DDBJ whole genome shotgun (WGS) entry which is preliminary data.</text>
</comment>
<dbReference type="Pfam" id="PF12002">
    <property type="entry name" value="MgsA_C"/>
    <property type="match status" value="1"/>
</dbReference>
<dbReference type="GO" id="GO:0000731">
    <property type="term" value="P:DNA synthesis involved in DNA repair"/>
    <property type="evidence" value="ECO:0007669"/>
    <property type="project" value="TreeGrafter"/>
</dbReference>
<dbReference type="GO" id="GO:0017116">
    <property type="term" value="F:single-stranded DNA helicase activity"/>
    <property type="evidence" value="ECO:0007669"/>
    <property type="project" value="TreeGrafter"/>
</dbReference>
<keyword evidence="5" id="KW-0067">ATP-binding</keyword>
<dbReference type="Gene3D" id="1.20.272.10">
    <property type="match status" value="1"/>
</dbReference>
<evidence type="ECO:0000259" key="6">
    <source>
        <dbReference type="SMART" id="SM00382"/>
    </source>
</evidence>
<dbReference type="SMART" id="SM00382">
    <property type="entry name" value="AAA"/>
    <property type="match status" value="1"/>
</dbReference>
<proteinExistence type="inferred from homology"/>
<dbReference type="PANTHER" id="PTHR13779:SF7">
    <property type="entry name" value="ATPASE WRNIP1"/>
    <property type="match status" value="1"/>
</dbReference>
<dbReference type="InterPro" id="IPR003593">
    <property type="entry name" value="AAA+_ATPase"/>
</dbReference>